<reference evidence="2" key="1">
    <citation type="journal article" date="2013" name="Nature">
        <title>Pan genome of the phytoplankton Emiliania underpins its global distribution.</title>
        <authorList>
            <person name="Read B.A."/>
            <person name="Kegel J."/>
            <person name="Klute M.J."/>
            <person name="Kuo A."/>
            <person name="Lefebvre S.C."/>
            <person name="Maumus F."/>
            <person name="Mayer C."/>
            <person name="Miller J."/>
            <person name="Monier A."/>
            <person name="Salamov A."/>
            <person name="Young J."/>
            <person name="Aguilar M."/>
            <person name="Claverie J.M."/>
            <person name="Frickenhaus S."/>
            <person name="Gonzalez K."/>
            <person name="Herman E.K."/>
            <person name="Lin Y.C."/>
            <person name="Napier J."/>
            <person name="Ogata H."/>
            <person name="Sarno A.F."/>
            <person name="Shmutz J."/>
            <person name="Schroeder D."/>
            <person name="de Vargas C."/>
            <person name="Verret F."/>
            <person name="von Dassow P."/>
            <person name="Valentin K."/>
            <person name="Van de Peer Y."/>
            <person name="Wheeler G."/>
            <person name="Dacks J.B."/>
            <person name="Delwiche C.F."/>
            <person name="Dyhrman S.T."/>
            <person name="Glockner G."/>
            <person name="John U."/>
            <person name="Richards T."/>
            <person name="Worden A.Z."/>
            <person name="Zhang X."/>
            <person name="Grigoriev I.V."/>
            <person name="Allen A.E."/>
            <person name="Bidle K."/>
            <person name="Borodovsky M."/>
            <person name="Bowler C."/>
            <person name="Brownlee C."/>
            <person name="Cock J.M."/>
            <person name="Elias M."/>
            <person name="Gladyshev V.N."/>
            <person name="Groth M."/>
            <person name="Guda C."/>
            <person name="Hadaegh A."/>
            <person name="Iglesias-Rodriguez M.D."/>
            <person name="Jenkins J."/>
            <person name="Jones B.M."/>
            <person name="Lawson T."/>
            <person name="Leese F."/>
            <person name="Lindquist E."/>
            <person name="Lobanov A."/>
            <person name="Lomsadze A."/>
            <person name="Malik S.B."/>
            <person name="Marsh M.E."/>
            <person name="Mackinder L."/>
            <person name="Mock T."/>
            <person name="Mueller-Roeber B."/>
            <person name="Pagarete A."/>
            <person name="Parker M."/>
            <person name="Probert I."/>
            <person name="Quesneville H."/>
            <person name="Raines C."/>
            <person name="Rensing S.A."/>
            <person name="Riano-Pachon D.M."/>
            <person name="Richier S."/>
            <person name="Rokitta S."/>
            <person name="Shiraiwa Y."/>
            <person name="Soanes D.M."/>
            <person name="van der Giezen M."/>
            <person name="Wahlund T.M."/>
            <person name="Williams B."/>
            <person name="Wilson W."/>
            <person name="Wolfe G."/>
            <person name="Wurch L.L."/>
        </authorList>
    </citation>
    <scope>NUCLEOTIDE SEQUENCE</scope>
</reference>
<evidence type="ECO:0000313" key="1">
    <source>
        <dbReference type="EnsemblProtists" id="EOD11521"/>
    </source>
</evidence>
<organism evidence="1 2">
    <name type="scientific">Emiliania huxleyi (strain CCMP1516)</name>
    <dbReference type="NCBI Taxonomy" id="280463"/>
    <lineage>
        <taxon>Eukaryota</taxon>
        <taxon>Haptista</taxon>
        <taxon>Haptophyta</taxon>
        <taxon>Prymnesiophyceae</taxon>
        <taxon>Isochrysidales</taxon>
        <taxon>Noelaerhabdaceae</taxon>
        <taxon>Emiliania</taxon>
    </lineage>
</organism>
<evidence type="ECO:0000313" key="2">
    <source>
        <dbReference type="Proteomes" id="UP000013827"/>
    </source>
</evidence>
<dbReference type="KEGG" id="ehx:EMIHUDRAFT_124653"/>
<dbReference type="EnsemblProtists" id="EOD11521">
    <property type="protein sequence ID" value="EOD11521"/>
    <property type="gene ID" value="EMIHUDRAFT_124653"/>
</dbReference>
<accession>A0A0D3IJT6</accession>
<dbReference type="HOGENOM" id="CLU_2270824_0_0_1"/>
<sequence length="103" mass="11487">MFSSMVSAASKLVAGANLPYELGEEYASFAGKTPWRLYAGKSRKLECDVTVFLYDIKKGTDAQTELARNAMRRYRTLKHPYCVKCLDAGELADNGLIFLLTEP</sequence>
<dbReference type="RefSeq" id="XP_005763950.1">
    <property type="nucleotide sequence ID" value="XM_005763893.1"/>
</dbReference>
<name>A0A0D3IJT6_EMIH1</name>
<dbReference type="Proteomes" id="UP000013827">
    <property type="component" value="Unassembled WGS sequence"/>
</dbReference>
<dbReference type="eggNOG" id="KOG1243">
    <property type="taxonomic scope" value="Eukaryota"/>
</dbReference>
<keyword evidence="2" id="KW-1185">Reference proteome</keyword>
<protein>
    <recommendedName>
        <fullName evidence="3">Protein kinase domain-containing protein</fullName>
    </recommendedName>
</protein>
<dbReference type="GeneID" id="17257672"/>
<proteinExistence type="predicted"/>
<reference evidence="1" key="2">
    <citation type="submission" date="2024-10" db="UniProtKB">
        <authorList>
            <consortium name="EnsemblProtists"/>
        </authorList>
    </citation>
    <scope>IDENTIFICATION</scope>
</reference>
<dbReference type="AlphaFoldDB" id="A0A0D3IJT6"/>
<dbReference type="PaxDb" id="2903-EOD11521"/>
<dbReference type="Gene3D" id="3.30.200.20">
    <property type="entry name" value="Phosphorylase Kinase, domain 1"/>
    <property type="match status" value="1"/>
</dbReference>
<evidence type="ECO:0008006" key="3">
    <source>
        <dbReference type="Google" id="ProtNLM"/>
    </source>
</evidence>